<evidence type="ECO:0000256" key="1">
    <source>
        <dbReference type="SAM" id="SignalP"/>
    </source>
</evidence>
<dbReference type="eggNOG" id="COG5544">
    <property type="taxonomic scope" value="Bacteria"/>
</dbReference>
<gene>
    <name evidence="2" type="ordered locus">Rta_02870</name>
</gene>
<accession>F5Y4N4</accession>
<name>F5Y4N4_RAMTT</name>
<dbReference type="STRING" id="365046.Rta_02870"/>
<dbReference type="RefSeq" id="WP_013899585.1">
    <property type="nucleotide sequence ID" value="NC_015677.1"/>
</dbReference>
<reference evidence="3" key="1">
    <citation type="submission" date="2006-01" db="EMBL/GenBank/DDBJ databases">
        <title>Genome of the cyst-dividing bacterium Ramlibacter tataouinensis.</title>
        <authorList>
            <person name="Barakat M."/>
            <person name="Ortet P."/>
            <person name="De Luca G."/>
            <person name="Jourlin-Castelli C."/>
            <person name="Ansaldi M."/>
            <person name="Py B."/>
            <person name="Fichant G."/>
            <person name="Coutinho P."/>
            <person name="Voulhoux R."/>
            <person name="Bastien O."/>
            <person name="Roy S."/>
            <person name="Marechal E."/>
            <person name="Henrissat B."/>
            <person name="Quentin Y."/>
            <person name="Noirot P."/>
            <person name="Filloux A."/>
            <person name="Mejean V."/>
            <person name="DuBow M."/>
            <person name="Barras F."/>
            <person name="Heulin T."/>
        </authorList>
    </citation>
    <scope>NUCLEOTIDE SEQUENCE [LARGE SCALE GENOMIC DNA]</scope>
    <source>
        <strain evidence="3">ATCC BAA-407 / DSM 14655 / LMG 21543 / TTB310</strain>
    </source>
</reference>
<dbReference type="InterPro" id="IPR018736">
    <property type="entry name" value="DUF2279_periplasmic_lipo"/>
</dbReference>
<keyword evidence="3" id="KW-1185">Reference proteome</keyword>
<dbReference type="OrthoDB" id="8903620at2"/>
<feature type="chain" id="PRO_5003329668" description="DUF2279 domain-containing protein" evidence="1">
    <location>
        <begin position="32"/>
        <end position="306"/>
    </location>
</feature>
<evidence type="ECO:0000313" key="3">
    <source>
        <dbReference type="Proteomes" id="UP000008385"/>
    </source>
</evidence>
<reference evidence="2 3" key="2">
    <citation type="journal article" date="2011" name="PLoS ONE">
        <title>The Cyst-Dividing Bacterium Ramlibacter tataouinensis TTB310 Genome Reveals a Well-Stocked Toolbox for Adaptation to a Desert Environment.</title>
        <authorList>
            <person name="De Luca G."/>
            <person name="Barakat M."/>
            <person name="Ortet P."/>
            <person name="Fochesato S."/>
            <person name="Jourlin-Castelli C."/>
            <person name="Ansaldi M."/>
            <person name="Py B."/>
            <person name="Fichant G."/>
            <person name="Coutinho P.M."/>
            <person name="Voulhoux R."/>
            <person name="Bastien O."/>
            <person name="Marechal E."/>
            <person name="Henrissat B."/>
            <person name="Quentin Y."/>
            <person name="Noirot P."/>
            <person name="Filloux A."/>
            <person name="Mejean V."/>
            <person name="Dubow M.S."/>
            <person name="Barras F."/>
            <person name="Barbe V."/>
            <person name="Weissenbach J."/>
            <person name="Mihalcescu I."/>
            <person name="Vermeglio A."/>
            <person name="Achouak W."/>
            <person name="Heulin T."/>
        </authorList>
    </citation>
    <scope>NUCLEOTIDE SEQUENCE [LARGE SCALE GENOMIC DNA]</scope>
    <source>
        <strain evidence="3">ATCC BAA-407 / DSM 14655 / LMG 21543 / TTB310</strain>
    </source>
</reference>
<keyword evidence="1" id="KW-0732">Signal</keyword>
<dbReference type="AlphaFoldDB" id="F5Y4N4"/>
<dbReference type="Proteomes" id="UP000008385">
    <property type="component" value="Chromosome"/>
</dbReference>
<dbReference type="Pfam" id="PF10043">
    <property type="entry name" value="DUF2279"/>
    <property type="match status" value="1"/>
</dbReference>
<protein>
    <recommendedName>
        <fullName evidence="4">DUF2279 domain-containing protein</fullName>
    </recommendedName>
</protein>
<organism evidence="2 3">
    <name type="scientific">Ramlibacter tataouinensis (strain ATCC BAA-407 / DSM 14655 / LMG 21543 / TTB310)</name>
    <dbReference type="NCBI Taxonomy" id="365046"/>
    <lineage>
        <taxon>Bacteria</taxon>
        <taxon>Pseudomonadati</taxon>
        <taxon>Pseudomonadota</taxon>
        <taxon>Betaproteobacteria</taxon>
        <taxon>Burkholderiales</taxon>
        <taxon>Comamonadaceae</taxon>
        <taxon>Ramlibacter</taxon>
    </lineage>
</organism>
<dbReference type="HOGENOM" id="CLU_069819_1_0_4"/>
<dbReference type="KEGG" id="rta:Rta_02870"/>
<proteinExistence type="predicted"/>
<evidence type="ECO:0000313" key="2">
    <source>
        <dbReference type="EMBL" id="AEG91352.1"/>
    </source>
</evidence>
<feature type="signal peptide" evidence="1">
    <location>
        <begin position="1"/>
        <end position="31"/>
    </location>
</feature>
<sequence>MVVLPRLKAALRPAATLAALAIAARATGAFAQDTATDAGRAAEPARPAASRPLDLRLRNAAVIGTGTALFAVYGQAKWWDEGFGGGFKTTNEGWFGRSTEYGGTDKLGHMYTNYANVRLLTPLFEAVGNSHASSVALAGWTTAGIFLGIEVLDGFSRRYRFSPQDAAMNLLGAGLGVALELQPGLDEKFDFRLAYRPSPRSGFDPFGDYSGQRYLVVAKADGFEALRRHPATRYLELAVGYQARGFEAGGERRRDLYLGVSLNLSRLLADAAYGGRLQSTPVQRGAERVFELVQLPTAVYGRSGLD</sequence>
<dbReference type="EMBL" id="CP000245">
    <property type="protein sequence ID" value="AEG91352.1"/>
    <property type="molecule type" value="Genomic_DNA"/>
</dbReference>
<evidence type="ECO:0008006" key="4">
    <source>
        <dbReference type="Google" id="ProtNLM"/>
    </source>
</evidence>